<protein>
    <submittedName>
        <fullName evidence="1">Uncharacterized protein</fullName>
    </submittedName>
</protein>
<evidence type="ECO:0000313" key="2">
    <source>
        <dbReference type="Proteomes" id="UP000092993"/>
    </source>
</evidence>
<dbReference type="Proteomes" id="UP000092993">
    <property type="component" value="Unassembled WGS sequence"/>
</dbReference>
<proteinExistence type="predicted"/>
<organism evidence="1 2">
    <name type="scientific">Grifola frondosa</name>
    <name type="common">Maitake</name>
    <name type="synonym">Polyporus frondosus</name>
    <dbReference type="NCBI Taxonomy" id="5627"/>
    <lineage>
        <taxon>Eukaryota</taxon>
        <taxon>Fungi</taxon>
        <taxon>Dikarya</taxon>
        <taxon>Basidiomycota</taxon>
        <taxon>Agaricomycotina</taxon>
        <taxon>Agaricomycetes</taxon>
        <taxon>Polyporales</taxon>
        <taxon>Grifolaceae</taxon>
        <taxon>Grifola</taxon>
    </lineage>
</organism>
<dbReference type="EMBL" id="LUGG01000002">
    <property type="protein sequence ID" value="OBZ77239.1"/>
    <property type="molecule type" value="Genomic_DNA"/>
</dbReference>
<dbReference type="STRING" id="5627.A0A1C7MLB9"/>
<accession>A0A1C7MLB9</accession>
<name>A0A1C7MLB9_GRIFR</name>
<reference evidence="1 2" key="1">
    <citation type="submission" date="2016-03" db="EMBL/GenBank/DDBJ databases">
        <title>Whole genome sequencing of Grifola frondosa 9006-11.</title>
        <authorList>
            <person name="Min B."/>
            <person name="Park H."/>
            <person name="Kim J.-G."/>
            <person name="Cho H."/>
            <person name="Oh Y.-L."/>
            <person name="Kong W.-S."/>
            <person name="Choi I.-G."/>
        </authorList>
    </citation>
    <scope>NUCLEOTIDE SEQUENCE [LARGE SCALE GENOMIC DNA]</scope>
    <source>
        <strain evidence="1 2">9006-11</strain>
    </source>
</reference>
<sequence>MSGSAMSEVQVPTFSLSPSDTMQHVAEGLLNLPRLFEVYADDDALAFSLDTLPFVSAELLKSLAEPVPAPEAPVIPHVRRSPSLSLKAAPAPPSSTTSAAAPVLSPEAVSAAWLSSLGLSLVARLTSEVSRASVRSRLPARHSSQLERWREWVEMDDAEGRRRMKEAEEAVRSGEKEDEVMLVVAKLRGWIL</sequence>
<comment type="caution">
    <text evidence="1">The sequence shown here is derived from an EMBL/GenBank/DDBJ whole genome shotgun (WGS) entry which is preliminary data.</text>
</comment>
<keyword evidence="2" id="KW-1185">Reference proteome</keyword>
<dbReference type="OrthoDB" id="249612at2759"/>
<gene>
    <name evidence="1" type="ORF">A0H81_02100</name>
</gene>
<evidence type="ECO:0000313" key="1">
    <source>
        <dbReference type="EMBL" id="OBZ77239.1"/>
    </source>
</evidence>
<dbReference type="AlphaFoldDB" id="A0A1C7MLB9"/>